<comment type="caution">
    <text evidence="1">The sequence shown here is derived from an EMBL/GenBank/DDBJ whole genome shotgun (WGS) entry which is preliminary data.</text>
</comment>
<name>A0A9W9ZBX8_9CNID</name>
<dbReference type="Proteomes" id="UP001163046">
    <property type="component" value="Unassembled WGS sequence"/>
</dbReference>
<dbReference type="EMBL" id="MU826381">
    <property type="protein sequence ID" value="KAJ7377244.1"/>
    <property type="molecule type" value="Genomic_DNA"/>
</dbReference>
<evidence type="ECO:0000313" key="2">
    <source>
        <dbReference type="Proteomes" id="UP001163046"/>
    </source>
</evidence>
<dbReference type="AlphaFoldDB" id="A0A9W9ZBX8"/>
<gene>
    <name evidence="1" type="ORF">OS493_030055</name>
</gene>
<organism evidence="1 2">
    <name type="scientific">Desmophyllum pertusum</name>
    <dbReference type="NCBI Taxonomy" id="174260"/>
    <lineage>
        <taxon>Eukaryota</taxon>
        <taxon>Metazoa</taxon>
        <taxon>Cnidaria</taxon>
        <taxon>Anthozoa</taxon>
        <taxon>Hexacorallia</taxon>
        <taxon>Scleractinia</taxon>
        <taxon>Caryophylliina</taxon>
        <taxon>Caryophylliidae</taxon>
        <taxon>Desmophyllum</taxon>
    </lineage>
</organism>
<reference evidence="1" key="1">
    <citation type="submission" date="2023-01" db="EMBL/GenBank/DDBJ databases">
        <title>Genome assembly of the deep-sea coral Lophelia pertusa.</title>
        <authorList>
            <person name="Herrera S."/>
            <person name="Cordes E."/>
        </authorList>
    </citation>
    <scope>NUCLEOTIDE SEQUENCE</scope>
    <source>
        <strain evidence="1">USNM1676648</strain>
        <tissue evidence="1">Polyp</tissue>
    </source>
</reference>
<accession>A0A9W9ZBX8</accession>
<proteinExistence type="predicted"/>
<sequence length="377" mass="42147">MQCSSVTCTADNGPTRFNNFSSKDFVPDHFRINDFEFDPDVFRSHNYFKFNDFRPNYFGFYDVRLDHLRANNFGSYDVRFDHFGSDDVRFDDFSPDDSKPDDVGFDDSRFDDCRSDDFKFNDFGPDNFEAADNFRGYASPNTCPVYLILKRILQRLEIGNISIRKCDGSVLVTLVVYSGLVDPYWQYDLSSSDYLSIQAVGYSPDCIPSRLYYKGFLVVDAGGVELLIVGVDVESVRLQNLLFQTMPSNTIPSRLQRRVSNEIDSVYADCPGGLAGKRKRRGAPLYNPALWNNNAFTRRNNNCYNYGNDKITNTFAQPGRGGPGGLIFNQLAGAAVRNAAVRDGLVVLNPHPGVGAPVPGAPVGLEHLVALFVDPGQ</sequence>
<dbReference type="OrthoDB" id="525839at2759"/>
<keyword evidence="2" id="KW-1185">Reference proteome</keyword>
<protein>
    <submittedName>
        <fullName evidence="1">Uncharacterized protein</fullName>
    </submittedName>
</protein>
<evidence type="ECO:0000313" key="1">
    <source>
        <dbReference type="EMBL" id="KAJ7377244.1"/>
    </source>
</evidence>